<reference evidence="2 3" key="1">
    <citation type="journal article" date="2023" name="Sci. Data">
        <title>Genome assembly of the Korean intertidal mud-creeper Batillaria attramentaria.</title>
        <authorList>
            <person name="Patra A.K."/>
            <person name="Ho P.T."/>
            <person name="Jun S."/>
            <person name="Lee S.J."/>
            <person name="Kim Y."/>
            <person name="Won Y.J."/>
        </authorList>
    </citation>
    <scope>NUCLEOTIDE SEQUENCE [LARGE SCALE GENOMIC DNA]</scope>
    <source>
        <strain evidence="2">Wonlab-2016</strain>
    </source>
</reference>
<name>A0ABD0KG72_9CAEN</name>
<protein>
    <recommendedName>
        <fullName evidence="4">Secernin-2</fullName>
    </recommendedName>
</protein>
<sequence>MEDCMSTRSGRKPRSCDTFVVLPPATAMGRIIFGKNSDRPGSEVQEVVYVPAADHESGAKVQCTYIEVDQVGHTHAVILSKPAWMWGAEMGANDQGVCIGNEAVWTRLNGPGDLEERLLGMDILRLALERASNASEAVDVIGQLIESPGQGGPCSDEPEQGWSYHNSFLIADRTTAWVLETAGKCWAAEHVTEGVRNISNELSICTKIDRSSPNLVEEAKKLGLYSDDSGPFNFAKVFSDSGKYLESQMSFRYRHGLKMLRELSSSGEFGVRDMFKILRDEESGICMTDGSFVSTGSQVSFGDDDPVKKVPRFQSQVDRRHALYRGHETLRELLGKEDAKGIALLGNLRELEEKCVEDMEELLGNFEESTYHKVAAIFQHMTDIELNFYK</sequence>
<comment type="similarity">
    <text evidence="1">Belongs to the peptidase C69 family. Secernin subfamily.</text>
</comment>
<proteinExistence type="inferred from homology"/>
<dbReference type="AlphaFoldDB" id="A0ABD0KG72"/>
<dbReference type="PANTHER" id="PTHR12994">
    <property type="entry name" value="SECERNIN"/>
    <property type="match status" value="1"/>
</dbReference>
<gene>
    <name evidence="2" type="ORF">BaRGS_00022882</name>
</gene>
<dbReference type="Pfam" id="PF03577">
    <property type="entry name" value="Peptidase_C69"/>
    <property type="match status" value="1"/>
</dbReference>
<dbReference type="InterPro" id="IPR005322">
    <property type="entry name" value="Peptidase_C69"/>
</dbReference>
<dbReference type="Gene3D" id="3.60.60.10">
    <property type="entry name" value="Penicillin V Acylase, Chain A"/>
    <property type="match status" value="1"/>
</dbReference>
<evidence type="ECO:0008006" key="4">
    <source>
        <dbReference type="Google" id="ProtNLM"/>
    </source>
</evidence>
<comment type="caution">
    <text evidence="2">The sequence shown here is derived from an EMBL/GenBank/DDBJ whole genome shotgun (WGS) entry which is preliminary data.</text>
</comment>
<keyword evidence="3" id="KW-1185">Reference proteome</keyword>
<evidence type="ECO:0000313" key="3">
    <source>
        <dbReference type="Proteomes" id="UP001519460"/>
    </source>
</evidence>
<dbReference type="PANTHER" id="PTHR12994:SF17">
    <property type="entry name" value="LD30995P"/>
    <property type="match status" value="1"/>
</dbReference>
<organism evidence="2 3">
    <name type="scientific">Batillaria attramentaria</name>
    <dbReference type="NCBI Taxonomy" id="370345"/>
    <lineage>
        <taxon>Eukaryota</taxon>
        <taxon>Metazoa</taxon>
        <taxon>Spiralia</taxon>
        <taxon>Lophotrochozoa</taxon>
        <taxon>Mollusca</taxon>
        <taxon>Gastropoda</taxon>
        <taxon>Caenogastropoda</taxon>
        <taxon>Sorbeoconcha</taxon>
        <taxon>Cerithioidea</taxon>
        <taxon>Batillariidae</taxon>
        <taxon>Batillaria</taxon>
    </lineage>
</organism>
<dbReference type="EMBL" id="JACVVK020000187">
    <property type="protein sequence ID" value="KAK7485887.1"/>
    <property type="molecule type" value="Genomic_DNA"/>
</dbReference>
<evidence type="ECO:0000256" key="1">
    <source>
        <dbReference type="ARBA" id="ARBA00005705"/>
    </source>
</evidence>
<accession>A0ABD0KG72</accession>
<evidence type="ECO:0000313" key="2">
    <source>
        <dbReference type="EMBL" id="KAK7485887.1"/>
    </source>
</evidence>
<dbReference type="Proteomes" id="UP001519460">
    <property type="component" value="Unassembled WGS sequence"/>
</dbReference>